<feature type="transmembrane region" description="Helical" evidence="8">
    <location>
        <begin position="352"/>
        <end position="374"/>
    </location>
</feature>
<dbReference type="EMBL" id="BNJF01000001">
    <property type="protein sequence ID" value="GHO44878.1"/>
    <property type="molecule type" value="Genomic_DNA"/>
</dbReference>
<dbReference type="GO" id="GO:0005886">
    <property type="term" value="C:plasma membrane"/>
    <property type="evidence" value="ECO:0007669"/>
    <property type="project" value="UniProtKB-SubCell"/>
</dbReference>
<dbReference type="InterPro" id="IPR004638">
    <property type="entry name" value="EmrB-like"/>
</dbReference>
<evidence type="ECO:0000313" key="11">
    <source>
        <dbReference type="Proteomes" id="UP000612362"/>
    </source>
</evidence>
<feature type="transmembrane region" description="Helical" evidence="8">
    <location>
        <begin position="7"/>
        <end position="31"/>
    </location>
</feature>
<dbReference type="Pfam" id="PF07690">
    <property type="entry name" value="MFS_1"/>
    <property type="match status" value="1"/>
</dbReference>
<feature type="transmembrane region" description="Helical" evidence="8">
    <location>
        <begin position="43"/>
        <end position="62"/>
    </location>
</feature>
<feature type="transmembrane region" description="Helical" evidence="8">
    <location>
        <begin position="298"/>
        <end position="315"/>
    </location>
</feature>
<evidence type="ECO:0000259" key="9">
    <source>
        <dbReference type="PROSITE" id="PS50850"/>
    </source>
</evidence>
<evidence type="ECO:0000256" key="8">
    <source>
        <dbReference type="SAM" id="Phobius"/>
    </source>
</evidence>
<dbReference type="FunFam" id="1.20.1720.10:FF:000004">
    <property type="entry name" value="EmrB/QacA family drug resistance transporter"/>
    <property type="match status" value="1"/>
</dbReference>
<dbReference type="SUPFAM" id="SSF103473">
    <property type="entry name" value="MFS general substrate transporter"/>
    <property type="match status" value="1"/>
</dbReference>
<keyword evidence="4 8" id="KW-0812">Transmembrane</keyword>
<feature type="region of interest" description="Disordered" evidence="7">
    <location>
        <begin position="499"/>
        <end position="520"/>
    </location>
</feature>
<feature type="transmembrane region" description="Helical" evidence="8">
    <location>
        <begin position="470"/>
        <end position="490"/>
    </location>
</feature>
<feature type="transmembrane region" description="Helical" evidence="8">
    <location>
        <begin position="224"/>
        <end position="242"/>
    </location>
</feature>
<evidence type="ECO:0000256" key="5">
    <source>
        <dbReference type="ARBA" id="ARBA00022989"/>
    </source>
</evidence>
<dbReference type="PANTHER" id="PTHR23501">
    <property type="entry name" value="MAJOR FACILITATOR SUPERFAMILY"/>
    <property type="match status" value="1"/>
</dbReference>
<comment type="subcellular location">
    <subcellularLocation>
        <location evidence="1">Cell membrane</location>
        <topology evidence="1">Multi-pass membrane protein</topology>
    </subcellularLocation>
</comment>
<feature type="transmembrane region" description="Helical" evidence="8">
    <location>
        <begin position="262"/>
        <end position="286"/>
    </location>
</feature>
<feature type="transmembrane region" description="Helical" evidence="8">
    <location>
        <begin position="395"/>
        <end position="412"/>
    </location>
</feature>
<keyword evidence="3" id="KW-1003">Cell membrane</keyword>
<dbReference type="CDD" id="cd17502">
    <property type="entry name" value="MFS_Azr1_MDR_like"/>
    <property type="match status" value="1"/>
</dbReference>
<proteinExistence type="predicted"/>
<feature type="transmembrane region" description="Helical" evidence="8">
    <location>
        <begin position="160"/>
        <end position="181"/>
    </location>
</feature>
<dbReference type="Gene3D" id="1.20.1720.10">
    <property type="entry name" value="Multidrug resistance protein D"/>
    <property type="match status" value="1"/>
</dbReference>
<dbReference type="GO" id="GO:0022857">
    <property type="term" value="F:transmembrane transporter activity"/>
    <property type="evidence" value="ECO:0007669"/>
    <property type="project" value="InterPro"/>
</dbReference>
<reference evidence="10" key="1">
    <citation type="submission" date="2020-10" db="EMBL/GenBank/DDBJ databases">
        <title>Taxonomic study of unclassified bacteria belonging to the class Ktedonobacteria.</title>
        <authorList>
            <person name="Yabe S."/>
            <person name="Wang C.M."/>
            <person name="Zheng Y."/>
            <person name="Sakai Y."/>
            <person name="Cavaletti L."/>
            <person name="Monciardini P."/>
            <person name="Donadio S."/>
        </authorList>
    </citation>
    <scope>NUCLEOTIDE SEQUENCE</scope>
    <source>
        <strain evidence="10">SOSP1-1</strain>
    </source>
</reference>
<dbReference type="PROSITE" id="PS50850">
    <property type="entry name" value="MFS"/>
    <property type="match status" value="1"/>
</dbReference>
<dbReference type="PRINTS" id="PR01036">
    <property type="entry name" value="TCRTETB"/>
</dbReference>
<dbReference type="Gene3D" id="1.20.1250.20">
    <property type="entry name" value="MFS general substrate transporter like domains"/>
    <property type="match status" value="1"/>
</dbReference>
<keyword evidence="6 8" id="KW-0472">Membrane</keyword>
<evidence type="ECO:0000256" key="4">
    <source>
        <dbReference type="ARBA" id="ARBA00022692"/>
    </source>
</evidence>
<dbReference type="InterPro" id="IPR036259">
    <property type="entry name" value="MFS_trans_sf"/>
</dbReference>
<gene>
    <name evidence="10" type="ORF">KSX_30410</name>
</gene>
<evidence type="ECO:0000256" key="7">
    <source>
        <dbReference type="SAM" id="MobiDB-lite"/>
    </source>
</evidence>
<dbReference type="RefSeq" id="WP_220194243.1">
    <property type="nucleotide sequence ID" value="NZ_BNJF01000001.1"/>
</dbReference>
<keyword evidence="5 8" id="KW-1133">Transmembrane helix</keyword>
<evidence type="ECO:0000256" key="6">
    <source>
        <dbReference type="ARBA" id="ARBA00023136"/>
    </source>
</evidence>
<name>A0A8J3MSR2_9CHLR</name>
<comment type="caution">
    <text evidence="10">The sequence shown here is derived from an EMBL/GenBank/DDBJ whole genome shotgun (WGS) entry which is preliminary data.</text>
</comment>
<feature type="transmembrane region" description="Helical" evidence="8">
    <location>
        <begin position="193"/>
        <end position="212"/>
    </location>
</feature>
<evidence type="ECO:0000256" key="1">
    <source>
        <dbReference type="ARBA" id="ARBA00004651"/>
    </source>
</evidence>
<dbReference type="Proteomes" id="UP000612362">
    <property type="component" value="Unassembled WGS sequence"/>
</dbReference>
<keyword evidence="2" id="KW-0813">Transport</keyword>
<evidence type="ECO:0000313" key="10">
    <source>
        <dbReference type="EMBL" id="GHO44878.1"/>
    </source>
</evidence>
<dbReference type="NCBIfam" id="TIGR00711">
    <property type="entry name" value="efflux_EmrB"/>
    <property type="match status" value="1"/>
</dbReference>
<dbReference type="InterPro" id="IPR011701">
    <property type="entry name" value="MFS"/>
</dbReference>
<feature type="transmembrane region" description="Helical" evidence="8">
    <location>
        <begin position="99"/>
        <end position="120"/>
    </location>
</feature>
<feature type="domain" description="Major facilitator superfamily (MFS) profile" evidence="9">
    <location>
        <begin position="9"/>
        <end position="495"/>
    </location>
</feature>
<feature type="transmembrane region" description="Helical" evidence="8">
    <location>
        <begin position="327"/>
        <end position="346"/>
    </location>
</feature>
<dbReference type="InterPro" id="IPR020846">
    <property type="entry name" value="MFS_dom"/>
</dbReference>
<evidence type="ECO:0000256" key="2">
    <source>
        <dbReference type="ARBA" id="ARBA00022448"/>
    </source>
</evidence>
<protein>
    <submittedName>
        <fullName evidence="10">MFS transporter</fullName>
    </submittedName>
</protein>
<organism evidence="10 11">
    <name type="scientific">Ktedonospora formicarum</name>
    <dbReference type="NCBI Taxonomy" id="2778364"/>
    <lineage>
        <taxon>Bacteria</taxon>
        <taxon>Bacillati</taxon>
        <taxon>Chloroflexota</taxon>
        <taxon>Ktedonobacteria</taxon>
        <taxon>Ktedonobacterales</taxon>
        <taxon>Ktedonobacteraceae</taxon>
        <taxon>Ktedonospora</taxon>
    </lineage>
</organism>
<dbReference type="AlphaFoldDB" id="A0A8J3MSR2"/>
<accession>A0A8J3MSR2</accession>
<keyword evidence="11" id="KW-1185">Reference proteome</keyword>
<feature type="transmembrane region" description="Helical" evidence="8">
    <location>
        <begin position="74"/>
        <end position="93"/>
    </location>
</feature>
<dbReference type="PANTHER" id="PTHR23501:SF191">
    <property type="entry name" value="VACUOLAR BASIC AMINO ACID TRANSPORTER 4"/>
    <property type="match status" value="1"/>
</dbReference>
<evidence type="ECO:0000256" key="3">
    <source>
        <dbReference type="ARBA" id="ARBA00022475"/>
    </source>
</evidence>
<sequence length="520" mass="55214">MTKQARILVTIGLMLGMALTALDTTIVGTAMPSIVSKLGGVTLYAWVISVYLLTSTTTVPIYGKLADLYGRKLLLLIGTALFLIGSIACGMSQNMVQLILARALQGLGAGAVQPLVLTIIGDLFSLEERARVQGLFSGVWGLSSIVGPALGGLIVDNLSWSWVFFINIPFGLISALLLIFALKENVTRQKHSLDYLGAATLTGSAVALLFAIQQGGTTWAWDSLPSISLFVVAALLLALFIWTELRASEPILPLSLFKNRFVALGSIGGVVLGTVMFGLSSYLPLYVQGVKGGSATDAGLFLTPQLISWPIAAVLSGRLAIRVGYRFTAILGGILVVAGSFCVAFFNAQTPTLWAVFPMIAIGAGLGLISNVNILSVQNSVPWNLRGVATASTQFFRTMGGTVAIAIMGTVLNGQMQPRFAAILARYPGLAKSLSTQDSPANLLVRPESRSLLPVQLLPQLEGALMQSLFWVYLMVAFVAVVALLIAFAYPRGRADEHAYHSEGEEEEHVEPTLASVDLG</sequence>
<feature type="transmembrane region" description="Helical" evidence="8">
    <location>
        <begin position="132"/>
        <end position="154"/>
    </location>
</feature>